<keyword evidence="4" id="KW-0472">Membrane</keyword>
<evidence type="ECO:0000256" key="4">
    <source>
        <dbReference type="ARBA" id="ARBA00023136"/>
    </source>
</evidence>
<dbReference type="Proteomes" id="UP000492821">
    <property type="component" value="Unassembled WGS sequence"/>
</dbReference>
<reference evidence="7" key="2">
    <citation type="submission" date="2020-10" db="UniProtKB">
        <authorList>
            <consortium name="WormBaseParasite"/>
        </authorList>
    </citation>
    <scope>IDENTIFICATION</scope>
</reference>
<name>A0A7E4ULY1_PANRE</name>
<dbReference type="GO" id="GO:0005829">
    <property type="term" value="C:cytosol"/>
    <property type="evidence" value="ECO:0007669"/>
    <property type="project" value="TreeGrafter"/>
</dbReference>
<dbReference type="PANTHER" id="PTHR13608:SF3">
    <property type="entry name" value="ARMADILLO-LIKE HELICAL DOMAIN-CONTAINING PROTEIN 3"/>
    <property type="match status" value="1"/>
</dbReference>
<dbReference type="InterPro" id="IPR039868">
    <property type="entry name" value="ARMD3-like"/>
</dbReference>
<organism evidence="6 7">
    <name type="scientific">Panagrellus redivivus</name>
    <name type="common">Microworm</name>
    <dbReference type="NCBI Taxonomy" id="6233"/>
    <lineage>
        <taxon>Eukaryota</taxon>
        <taxon>Metazoa</taxon>
        <taxon>Ecdysozoa</taxon>
        <taxon>Nematoda</taxon>
        <taxon>Chromadorea</taxon>
        <taxon>Rhabditida</taxon>
        <taxon>Tylenchina</taxon>
        <taxon>Panagrolaimomorpha</taxon>
        <taxon>Panagrolaimoidea</taxon>
        <taxon>Panagrolaimidae</taxon>
        <taxon>Panagrellus</taxon>
    </lineage>
</organism>
<proteinExistence type="predicted"/>
<accession>A0A7E4ULY1</accession>
<dbReference type="Pfam" id="PF08427">
    <property type="entry name" value="ARMH3_C"/>
    <property type="match status" value="1"/>
</dbReference>
<evidence type="ECO:0000259" key="5">
    <source>
        <dbReference type="SMART" id="SM01158"/>
    </source>
</evidence>
<dbReference type="InterPro" id="IPR013636">
    <property type="entry name" value="ARMH3_C"/>
</dbReference>
<protein>
    <submittedName>
        <fullName evidence="7">DUF1741 domain-containing protein</fullName>
    </submittedName>
</protein>
<evidence type="ECO:0000256" key="3">
    <source>
        <dbReference type="ARBA" id="ARBA00022989"/>
    </source>
</evidence>
<reference evidence="6" key="1">
    <citation type="journal article" date="2013" name="Genetics">
        <title>The draft genome and transcriptome of Panagrellus redivivus are shaped by the harsh demands of a free-living lifestyle.</title>
        <authorList>
            <person name="Srinivasan J."/>
            <person name="Dillman A.R."/>
            <person name="Macchietto M.G."/>
            <person name="Heikkinen L."/>
            <person name="Lakso M."/>
            <person name="Fracchia K.M."/>
            <person name="Antoshechkin I."/>
            <person name="Mortazavi A."/>
            <person name="Wong G."/>
            <person name="Sternberg P.W."/>
        </authorList>
    </citation>
    <scope>NUCLEOTIDE SEQUENCE [LARGE SCALE GENOMIC DNA]</scope>
    <source>
        <strain evidence="6">MT8872</strain>
    </source>
</reference>
<dbReference type="WBParaSite" id="Pan_g10351.t1">
    <property type="protein sequence ID" value="Pan_g10351.t1"/>
    <property type="gene ID" value="Pan_g10351"/>
</dbReference>
<evidence type="ECO:0000256" key="2">
    <source>
        <dbReference type="ARBA" id="ARBA00022692"/>
    </source>
</evidence>
<keyword evidence="2" id="KW-0812">Transmembrane</keyword>
<keyword evidence="6" id="KW-1185">Reference proteome</keyword>
<dbReference type="GO" id="GO:0016020">
    <property type="term" value="C:membrane"/>
    <property type="evidence" value="ECO:0007669"/>
    <property type="project" value="UniProtKB-SubCell"/>
</dbReference>
<dbReference type="AlphaFoldDB" id="A0A7E4ULY1"/>
<evidence type="ECO:0000313" key="6">
    <source>
        <dbReference type="Proteomes" id="UP000492821"/>
    </source>
</evidence>
<evidence type="ECO:0000313" key="7">
    <source>
        <dbReference type="WBParaSite" id="Pan_g10351.t1"/>
    </source>
</evidence>
<dbReference type="PANTHER" id="PTHR13608">
    <property type="entry name" value="ARMADILLO-LIKE HELICAL DOMAIN-CONTAINING PROTEIN 3"/>
    <property type="match status" value="1"/>
</dbReference>
<keyword evidence="3" id="KW-1133">Transmembrane helix</keyword>
<evidence type="ECO:0000256" key="1">
    <source>
        <dbReference type="ARBA" id="ARBA00004370"/>
    </source>
</evidence>
<comment type="subcellular location">
    <subcellularLocation>
        <location evidence="1">Membrane</location>
    </subcellularLocation>
</comment>
<dbReference type="SMART" id="SM01158">
    <property type="entry name" value="DUF1741"/>
    <property type="match status" value="1"/>
</dbReference>
<sequence length="275" mass="31373">MQDIHLATAVALYKAPMRHRPASYEPVMPTPYTLSTALLELLTDFNSTHLMVQFPFAHYHYSLSILHLILIYHKKCRIRLKSWRPLFNSLASLINFLTQTAPKVQPASGVFRLVARVLLVLNFFITYGDTFLPDAAAYDSLYYEISRQDSIFLKLATLIEEAKSNPIFEGSDEYLTKVSNQLLNILSIIEHVRPKLEVLARSYPTEEQVIAIVQECFNGLTLKLYDGLEVVEHFEEPDDEAALTTLTEKITLQNGPHWAELLDYRAIAEDLSAIE</sequence>
<feature type="domain" description="Armadillo-like helical" evidence="5">
    <location>
        <begin position="26"/>
        <end position="250"/>
    </location>
</feature>